<dbReference type="OrthoDB" id="9790406at2"/>
<protein>
    <recommendedName>
        <fullName evidence="2">Chemotaxis protein CheW</fullName>
    </recommendedName>
</protein>
<evidence type="ECO:0000259" key="5">
    <source>
        <dbReference type="PROSITE" id="PS50851"/>
    </source>
</evidence>
<evidence type="ECO:0000256" key="4">
    <source>
        <dbReference type="ARBA" id="ARBA00022500"/>
    </source>
</evidence>
<keyword evidence="4" id="KW-0145">Chemotaxis</keyword>
<dbReference type="SMART" id="SM00260">
    <property type="entry name" value="CheW"/>
    <property type="match status" value="1"/>
</dbReference>
<proteinExistence type="predicted"/>
<dbReference type="GO" id="GO:0007165">
    <property type="term" value="P:signal transduction"/>
    <property type="evidence" value="ECO:0007669"/>
    <property type="project" value="InterPro"/>
</dbReference>
<accession>A0A4R8G3G2</accession>
<dbReference type="Gene3D" id="2.30.30.40">
    <property type="entry name" value="SH3 Domains"/>
    <property type="match status" value="1"/>
</dbReference>
<name>A0A4R8G3G2_9GAMM</name>
<dbReference type="PANTHER" id="PTHR22617">
    <property type="entry name" value="CHEMOTAXIS SENSOR HISTIDINE KINASE-RELATED"/>
    <property type="match status" value="1"/>
</dbReference>
<dbReference type="RefSeq" id="WP_134017106.1">
    <property type="nucleotide sequence ID" value="NZ_SOEC01000004.1"/>
</dbReference>
<comment type="subcellular location">
    <subcellularLocation>
        <location evidence="1">Cytoplasm</location>
    </subcellularLocation>
</comment>
<evidence type="ECO:0000256" key="1">
    <source>
        <dbReference type="ARBA" id="ARBA00004496"/>
    </source>
</evidence>
<dbReference type="InterPro" id="IPR039315">
    <property type="entry name" value="CheW"/>
</dbReference>
<organism evidence="6 7">
    <name type="scientific">Modicisalibacter xianhensis</name>
    <dbReference type="NCBI Taxonomy" id="442341"/>
    <lineage>
        <taxon>Bacteria</taxon>
        <taxon>Pseudomonadati</taxon>
        <taxon>Pseudomonadota</taxon>
        <taxon>Gammaproteobacteria</taxon>
        <taxon>Oceanospirillales</taxon>
        <taxon>Halomonadaceae</taxon>
        <taxon>Modicisalibacter</taxon>
    </lineage>
</organism>
<dbReference type="PROSITE" id="PS50851">
    <property type="entry name" value="CHEW"/>
    <property type="match status" value="1"/>
</dbReference>
<gene>
    <name evidence="6" type="ORF">DFO67_104278</name>
</gene>
<dbReference type="GO" id="GO:0006935">
    <property type="term" value="P:chemotaxis"/>
    <property type="evidence" value="ECO:0007669"/>
    <property type="project" value="UniProtKB-KW"/>
</dbReference>
<evidence type="ECO:0000313" key="7">
    <source>
        <dbReference type="Proteomes" id="UP000294489"/>
    </source>
</evidence>
<dbReference type="GO" id="GO:0005829">
    <property type="term" value="C:cytosol"/>
    <property type="evidence" value="ECO:0007669"/>
    <property type="project" value="TreeGrafter"/>
</dbReference>
<reference evidence="6 7" key="1">
    <citation type="submission" date="2019-03" db="EMBL/GenBank/DDBJ databases">
        <title>Freshwater and sediment microbial communities from various areas in North America, analyzing microbe dynamics in response to fracking.</title>
        <authorList>
            <person name="Lamendella R."/>
        </authorList>
    </citation>
    <scope>NUCLEOTIDE SEQUENCE [LARGE SCALE GENOMIC DNA]</scope>
    <source>
        <strain evidence="6 7">6_TX</strain>
    </source>
</reference>
<dbReference type="NCBIfam" id="NF007903">
    <property type="entry name" value="PRK10612.1"/>
    <property type="match status" value="1"/>
</dbReference>
<dbReference type="FunFam" id="2.40.50.180:FF:000002">
    <property type="entry name" value="Chemotaxis protein CheW"/>
    <property type="match status" value="1"/>
</dbReference>
<evidence type="ECO:0000256" key="2">
    <source>
        <dbReference type="ARBA" id="ARBA00021483"/>
    </source>
</evidence>
<keyword evidence="3" id="KW-0963">Cytoplasm</keyword>
<evidence type="ECO:0000256" key="3">
    <source>
        <dbReference type="ARBA" id="ARBA00022490"/>
    </source>
</evidence>
<dbReference type="Pfam" id="PF01584">
    <property type="entry name" value="CheW"/>
    <property type="match status" value="1"/>
</dbReference>
<dbReference type="SUPFAM" id="SSF50341">
    <property type="entry name" value="CheW-like"/>
    <property type="match status" value="1"/>
</dbReference>
<dbReference type="CDD" id="cd00732">
    <property type="entry name" value="CheW"/>
    <property type="match status" value="1"/>
</dbReference>
<evidence type="ECO:0000313" key="6">
    <source>
        <dbReference type="EMBL" id="TDX31013.1"/>
    </source>
</evidence>
<comment type="caution">
    <text evidence="6">The sequence shown here is derived from an EMBL/GenBank/DDBJ whole genome shotgun (WGS) entry which is preliminary data.</text>
</comment>
<dbReference type="Gene3D" id="2.40.50.180">
    <property type="entry name" value="CheA-289, Domain 4"/>
    <property type="match status" value="1"/>
</dbReference>
<dbReference type="PANTHER" id="PTHR22617:SF45">
    <property type="entry name" value="CHEMOTAXIS PROTEIN CHEW"/>
    <property type="match status" value="1"/>
</dbReference>
<feature type="domain" description="CheW-like" evidence="5">
    <location>
        <begin position="23"/>
        <end position="163"/>
    </location>
</feature>
<dbReference type="Proteomes" id="UP000294489">
    <property type="component" value="Unassembled WGS sequence"/>
</dbReference>
<dbReference type="EMBL" id="SOEC01000004">
    <property type="protein sequence ID" value="TDX31013.1"/>
    <property type="molecule type" value="Genomic_DNA"/>
</dbReference>
<dbReference type="InterPro" id="IPR002545">
    <property type="entry name" value="CheW-lke_dom"/>
</dbReference>
<sequence>MTAVSQASNQLQQASAAAIDTQSSEFLVFSLGDEEYAVDILKVQEIRGYENVTRIANAPDFIKGVTNLRGVIVPIVDLRIKFHLDKVEYGGQTVVIVVNVAERVVGIVVDGVSDVMTLSPDQIKPAPEFGVALSSDYLSGLGSLDDRMLVLVDIDKLLTSEEMALVDRTAK</sequence>
<dbReference type="AlphaFoldDB" id="A0A4R8G3G2"/>
<dbReference type="InterPro" id="IPR036061">
    <property type="entry name" value="CheW-like_dom_sf"/>
</dbReference>